<reference evidence="2" key="1">
    <citation type="journal article" date="2022" name="bioRxiv">
        <title>Sequencing and chromosome-scale assembly of the giantPleurodeles waltlgenome.</title>
        <authorList>
            <person name="Brown T."/>
            <person name="Elewa A."/>
            <person name="Iarovenko S."/>
            <person name="Subramanian E."/>
            <person name="Araus A.J."/>
            <person name="Petzold A."/>
            <person name="Susuki M."/>
            <person name="Suzuki K.-i.T."/>
            <person name="Hayashi T."/>
            <person name="Toyoda A."/>
            <person name="Oliveira C."/>
            <person name="Osipova E."/>
            <person name="Leigh N.D."/>
            <person name="Simon A."/>
            <person name="Yun M.H."/>
        </authorList>
    </citation>
    <scope>NUCLEOTIDE SEQUENCE</scope>
    <source>
        <strain evidence="2">20211129_DDA</strain>
        <tissue evidence="2">Liver</tissue>
    </source>
</reference>
<keyword evidence="1" id="KW-0732">Signal</keyword>
<evidence type="ECO:0000313" key="3">
    <source>
        <dbReference type="Proteomes" id="UP001066276"/>
    </source>
</evidence>
<evidence type="ECO:0000313" key="2">
    <source>
        <dbReference type="EMBL" id="KAJ1144130.1"/>
    </source>
</evidence>
<comment type="caution">
    <text evidence="2">The sequence shown here is derived from an EMBL/GenBank/DDBJ whole genome shotgun (WGS) entry which is preliminary data.</text>
</comment>
<proteinExistence type="predicted"/>
<feature type="chain" id="PRO_5043731406" evidence="1">
    <location>
        <begin position="19"/>
        <end position="70"/>
    </location>
</feature>
<name>A0AAV7QY96_PLEWA</name>
<protein>
    <submittedName>
        <fullName evidence="2">Uncharacterized protein</fullName>
    </submittedName>
</protein>
<dbReference type="EMBL" id="JANPWB010000010">
    <property type="protein sequence ID" value="KAJ1144130.1"/>
    <property type="molecule type" value="Genomic_DNA"/>
</dbReference>
<organism evidence="2 3">
    <name type="scientific">Pleurodeles waltl</name>
    <name type="common">Iberian ribbed newt</name>
    <dbReference type="NCBI Taxonomy" id="8319"/>
    <lineage>
        <taxon>Eukaryota</taxon>
        <taxon>Metazoa</taxon>
        <taxon>Chordata</taxon>
        <taxon>Craniata</taxon>
        <taxon>Vertebrata</taxon>
        <taxon>Euteleostomi</taxon>
        <taxon>Amphibia</taxon>
        <taxon>Batrachia</taxon>
        <taxon>Caudata</taxon>
        <taxon>Salamandroidea</taxon>
        <taxon>Salamandridae</taxon>
        <taxon>Pleurodelinae</taxon>
        <taxon>Pleurodeles</taxon>
    </lineage>
</organism>
<gene>
    <name evidence="2" type="ORF">NDU88_010432</name>
</gene>
<sequence length="70" mass="7940">MTTLITLVSINPLMLTISLKTVMSQIQATPELPEKLLVDDHYSDEKLNDEAKLQEELVHVSSDDNQSQWT</sequence>
<accession>A0AAV7QY96</accession>
<feature type="signal peptide" evidence="1">
    <location>
        <begin position="1"/>
        <end position="18"/>
    </location>
</feature>
<dbReference type="Proteomes" id="UP001066276">
    <property type="component" value="Chromosome 6"/>
</dbReference>
<dbReference type="AlphaFoldDB" id="A0AAV7QY96"/>
<keyword evidence="3" id="KW-1185">Reference proteome</keyword>
<evidence type="ECO:0000256" key="1">
    <source>
        <dbReference type="SAM" id="SignalP"/>
    </source>
</evidence>